<dbReference type="EMBL" id="KL142384">
    <property type="protein sequence ID" value="KDR73948.1"/>
    <property type="molecule type" value="Genomic_DNA"/>
</dbReference>
<dbReference type="Proteomes" id="UP000027222">
    <property type="component" value="Unassembled WGS sequence"/>
</dbReference>
<proteinExistence type="predicted"/>
<keyword evidence="1" id="KW-1133">Transmembrane helix</keyword>
<keyword evidence="1" id="KW-0472">Membrane</keyword>
<keyword evidence="1" id="KW-0812">Transmembrane</keyword>
<sequence>MSETSRTRLFFFLLTFAVTITCSIAICVLSAILLSWLNNLSLPGYRGAVDHAFGKLTATLGVGLTAAMALLISFILMLAPLTMPNRVETRITKPVGTIVALLWVGAIIVSIVFCGMTRWHPCAVMSRLQHSLSLRSAAPIPGAVSACREIMVLDIFAVINWWLSWLAARARRNPRPA</sequence>
<gene>
    <name evidence="2" type="ORF">GALMADRAFT_595027</name>
</gene>
<protein>
    <submittedName>
        <fullName evidence="2">Uncharacterized protein</fullName>
    </submittedName>
</protein>
<dbReference type="AlphaFoldDB" id="A0A067T4N8"/>
<organism evidence="2 3">
    <name type="scientific">Galerina marginata (strain CBS 339.88)</name>
    <dbReference type="NCBI Taxonomy" id="685588"/>
    <lineage>
        <taxon>Eukaryota</taxon>
        <taxon>Fungi</taxon>
        <taxon>Dikarya</taxon>
        <taxon>Basidiomycota</taxon>
        <taxon>Agaricomycotina</taxon>
        <taxon>Agaricomycetes</taxon>
        <taxon>Agaricomycetidae</taxon>
        <taxon>Agaricales</taxon>
        <taxon>Agaricineae</taxon>
        <taxon>Strophariaceae</taxon>
        <taxon>Galerina</taxon>
    </lineage>
</organism>
<feature type="transmembrane region" description="Helical" evidence="1">
    <location>
        <begin position="140"/>
        <end position="163"/>
    </location>
</feature>
<evidence type="ECO:0000313" key="2">
    <source>
        <dbReference type="EMBL" id="KDR73948.1"/>
    </source>
</evidence>
<feature type="transmembrane region" description="Helical" evidence="1">
    <location>
        <begin position="9"/>
        <end position="36"/>
    </location>
</feature>
<accession>A0A067T4N8</accession>
<reference evidence="3" key="1">
    <citation type="journal article" date="2014" name="Proc. Natl. Acad. Sci. U.S.A.">
        <title>Extensive sampling of basidiomycete genomes demonstrates inadequacy of the white-rot/brown-rot paradigm for wood decay fungi.</title>
        <authorList>
            <person name="Riley R."/>
            <person name="Salamov A.A."/>
            <person name="Brown D.W."/>
            <person name="Nagy L.G."/>
            <person name="Floudas D."/>
            <person name="Held B.W."/>
            <person name="Levasseur A."/>
            <person name="Lombard V."/>
            <person name="Morin E."/>
            <person name="Otillar R."/>
            <person name="Lindquist E.A."/>
            <person name="Sun H."/>
            <person name="LaButti K.M."/>
            <person name="Schmutz J."/>
            <person name="Jabbour D."/>
            <person name="Luo H."/>
            <person name="Baker S.E."/>
            <person name="Pisabarro A.G."/>
            <person name="Walton J.D."/>
            <person name="Blanchette R.A."/>
            <person name="Henrissat B."/>
            <person name="Martin F."/>
            <person name="Cullen D."/>
            <person name="Hibbett D.S."/>
            <person name="Grigoriev I.V."/>
        </authorList>
    </citation>
    <scope>NUCLEOTIDE SEQUENCE [LARGE SCALE GENOMIC DNA]</scope>
    <source>
        <strain evidence="3">CBS 339.88</strain>
    </source>
</reference>
<feature type="transmembrane region" description="Helical" evidence="1">
    <location>
        <begin position="56"/>
        <end position="79"/>
    </location>
</feature>
<dbReference type="HOGENOM" id="CLU_112544_0_0_1"/>
<name>A0A067T4N8_GALM3</name>
<evidence type="ECO:0000256" key="1">
    <source>
        <dbReference type="SAM" id="Phobius"/>
    </source>
</evidence>
<evidence type="ECO:0000313" key="3">
    <source>
        <dbReference type="Proteomes" id="UP000027222"/>
    </source>
</evidence>
<keyword evidence="3" id="KW-1185">Reference proteome</keyword>
<feature type="transmembrane region" description="Helical" evidence="1">
    <location>
        <begin position="100"/>
        <end position="120"/>
    </location>
</feature>